<evidence type="ECO:0000256" key="7">
    <source>
        <dbReference type="PIRNR" id="PIRNR001892"/>
    </source>
</evidence>
<evidence type="ECO:0000256" key="5">
    <source>
        <dbReference type="ARBA" id="ARBA00023136"/>
    </source>
</evidence>
<feature type="chain" id="PRO_5045404311" description="Protein CyaE" evidence="8">
    <location>
        <begin position="22"/>
        <end position="472"/>
    </location>
</feature>
<evidence type="ECO:0000256" key="2">
    <source>
        <dbReference type="ARBA" id="ARBA00022448"/>
    </source>
</evidence>
<dbReference type="RefSeq" id="WP_226762970.1">
    <property type="nucleotide sequence ID" value="NZ_JAJAWG010000001.1"/>
</dbReference>
<keyword evidence="8" id="KW-0732">Signal</keyword>
<dbReference type="PANTHER" id="PTHR30026:SF20">
    <property type="entry name" value="OUTER MEMBRANE PROTEIN TOLC"/>
    <property type="match status" value="1"/>
</dbReference>
<name>A0ABS8BHH1_9NEIS</name>
<comment type="caution">
    <text evidence="9">The sequence shown here is derived from an EMBL/GenBank/DDBJ whole genome shotgun (WGS) entry which is preliminary data.</text>
</comment>
<comment type="function">
    <text evidence="7">CyaE is necessary for transport of calmodulin-sensitive adenylate cyclase-hemolysin (cyclolysin).</text>
</comment>
<comment type="subcellular location">
    <subcellularLocation>
        <location evidence="7">Cell outer membrane</location>
        <topology evidence="7">Peripheral membrane protein</topology>
    </subcellularLocation>
</comment>
<evidence type="ECO:0000256" key="4">
    <source>
        <dbReference type="ARBA" id="ARBA00022692"/>
    </source>
</evidence>
<keyword evidence="4" id="KW-0812">Transmembrane</keyword>
<dbReference type="InterPro" id="IPR051906">
    <property type="entry name" value="TolC-like"/>
</dbReference>
<accession>A0ABS8BHH1</accession>
<proteinExistence type="inferred from homology"/>
<keyword evidence="7" id="KW-0204">Cytolysis</keyword>
<dbReference type="Proteomes" id="UP001198034">
    <property type="component" value="Unassembled WGS sequence"/>
</dbReference>
<dbReference type="PIRSF" id="PIRSF001892">
    <property type="entry name" value="CyaE"/>
    <property type="match status" value="1"/>
</dbReference>
<evidence type="ECO:0000256" key="6">
    <source>
        <dbReference type="ARBA" id="ARBA00023237"/>
    </source>
</evidence>
<keyword evidence="6 7" id="KW-0998">Cell outer membrane</keyword>
<evidence type="ECO:0000256" key="1">
    <source>
        <dbReference type="ARBA" id="ARBA00007613"/>
    </source>
</evidence>
<gene>
    <name evidence="9" type="ORF">LG219_02520</name>
</gene>
<dbReference type="Gene3D" id="1.20.1600.10">
    <property type="entry name" value="Outer membrane efflux proteins (OEP)"/>
    <property type="match status" value="1"/>
</dbReference>
<keyword evidence="10" id="KW-1185">Reference proteome</keyword>
<evidence type="ECO:0000313" key="10">
    <source>
        <dbReference type="Proteomes" id="UP001198034"/>
    </source>
</evidence>
<dbReference type="PANTHER" id="PTHR30026">
    <property type="entry name" value="OUTER MEMBRANE PROTEIN TOLC"/>
    <property type="match status" value="1"/>
</dbReference>
<feature type="signal peptide" evidence="8">
    <location>
        <begin position="1"/>
        <end position="21"/>
    </location>
</feature>
<keyword evidence="7" id="KW-0354">Hemolysis</keyword>
<dbReference type="InterPro" id="IPR003423">
    <property type="entry name" value="OMP_efflux"/>
</dbReference>
<keyword evidence="2 7" id="KW-0813">Transport</keyword>
<reference evidence="9 10" key="1">
    <citation type="submission" date="2021-10" db="EMBL/GenBank/DDBJ databases">
        <authorList>
            <person name="Chen M."/>
        </authorList>
    </citation>
    <scope>NUCLEOTIDE SEQUENCE [LARGE SCALE GENOMIC DNA]</scope>
    <source>
        <strain evidence="9 10">H3-26</strain>
    </source>
</reference>
<dbReference type="InterPro" id="IPR028351">
    <property type="entry name" value="CyaE"/>
</dbReference>
<protein>
    <recommendedName>
        <fullName evidence="7">Protein CyaE</fullName>
    </recommendedName>
</protein>
<dbReference type="Pfam" id="PF02321">
    <property type="entry name" value="OEP"/>
    <property type="match status" value="2"/>
</dbReference>
<evidence type="ECO:0000313" key="9">
    <source>
        <dbReference type="EMBL" id="MCB5195165.1"/>
    </source>
</evidence>
<keyword evidence="5 7" id="KW-0472">Membrane</keyword>
<organism evidence="9 10">
    <name type="scientific">Deefgea salmonis</name>
    <dbReference type="NCBI Taxonomy" id="2875502"/>
    <lineage>
        <taxon>Bacteria</taxon>
        <taxon>Pseudomonadati</taxon>
        <taxon>Pseudomonadota</taxon>
        <taxon>Betaproteobacteria</taxon>
        <taxon>Neisseriales</taxon>
        <taxon>Chitinibacteraceae</taxon>
        <taxon>Deefgea</taxon>
    </lineage>
</organism>
<evidence type="ECO:0000256" key="8">
    <source>
        <dbReference type="SAM" id="SignalP"/>
    </source>
</evidence>
<dbReference type="EMBL" id="JAJAWG010000001">
    <property type="protein sequence ID" value="MCB5195165.1"/>
    <property type="molecule type" value="Genomic_DNA"/>
</dbReference>
<dbReference type="SUPFAM" id="SSF56954">
    <property type="entry name" value="Outer membrane efflux proteins (OEP)"/>
    <property type="match status" value="1"/>
</dbReference>
<evidence type="ECO:0000256" key="3">
    <source>
        <dbReference type="ARBA" id="ARBA00022452"/>
    </source>
</evidence>
<comment type="similarity">
    <text evidence="1 7">Belongs to the outer membrane factor (OMF) (TC 1.B.17) family.</text>
</comment>
<keyword evidence="3" id="KW-1134">Transmembrane beta strand</keyword>
<sequence length="472" mass="51462">MPRLFSCTLLALLFSSTLVFAEELAAPPIVPQWGAEFGGGAVDDGRVWSLSDLIDLAATHNIETRVAWEKAKQAAAGLGIAQSTFKPHIAAAVLAGFQHVSFPLPQTVLTPKGYFTADIGAVAPMLTLKWLLLDGGQRQASVNIAQQRMVAAQVGFTGQHQKLVFEVIRHYHSLNSLRAKIKIFEAAESQSQLLLAATLARKKSGMATKPDVLQAQQQLAQSHYQLTEVRAAESELYLRFLDIVGLAPSSQLNIAAEQPEIQSALFLQSIDVLVKQALEHRPDLKMREAELNARTEEIEQARAEERPKLGLSVNAGYTLNSIGIEESKTLRTTQPQYGIMLSLDVPIFDGGYGHSKVTLAQSRRQEAQYELKQARDQAVREVWKTHNALKVAMNKRAAALAFKTAASAAYQAVFDSYRYGVASLIEVTNAHTDLIRAQASDEESIGLVQTASAALALATSLLDVPPAEKFIQ</sequence>